<protein>
    <recommendedName>
        <fullName evidence="4">ABC-2 type transport system permease protein</fullName>
    </recommendedName>
</protein>
<dbReference type="EMBL" id="QLTT01000006">
    <property type="protein sequence ID" value="RAS63999.1"/>
    <property type="molecule type" value="Genomic_DNA"/>
</dbReference>
<evidence type="ECO:0000313" key="2">
    <source>
        <dbReference type="EMBL" id="RAS63999.1"/>
    </source>
</evidence>
<feature type="transmembrane region" description="Helical" evidence="1">
    <location>
        <begin position="27"/>
        <end position="52"/>
    </location>
</feature>
<reference evidence="2 3" key="1">
    <citation type="submission" date="2018-06" db="EMBL/GenBank/DDBJ databases">
        <title>Genomic Encyclopedia of Type Strains, Phase IV (KMG-IV): sequencing the most valuable type-strain genomes for metagenomic binning, comparative biology and taxonomic classification.</title>
        <authorList>
            <person name="Goeker M."/>
        </authorList>
    </citation>
    <scope>NUCLEOTIDE SEQUENCE [LARGE SCALE GENOMIC DNA]</scope>
    <source>
        <strain evidence="2 3">DSM 45479</strain>
    </source>
</reference>
<organism evidence="2 3">
    <name type="scientific">Lentzea atacamensis</name>
    <dbReference type="NCBI Taxonomy" id="531938"/>
    <lineage>
        <taxon>Bacteria</taxon>
        <taxon>Bacillati</taxon>
        <taxon>Actinomycetota</taxon>
        <taxon>Actinomycetes</taxon>
        <taxon>Pseudonocardiales</taxon>
        <taxon>Pseudonocardiaceae</taxon>
        <taxon>Lentzea</taxon>
    </lineage>
</organism>
<comment type="caution">
    <text evidence="2">The sequence shown here is derived from an EMBL/GenBank/DDBJ whole genome shotgun (WGS) entry which is preliminary data.</text>
</comment>
<keyword evidence="1" id="KW-1133">Transmembrane helix</keyword>
<evidence type="ECO:0008006" key="4">
    <source>
        <dbReference type="Google" id="ProtNLM"/>
    </source>
</evidence>
<keyword evidence="1" id="KW-0472">Membrane</keyword>
<evidence type="ECO:0000256" key="1">
    <source>
        <dbReference type="SAM" id="Phobius"/>
    </source>
</evidence>
<keyword evidence="3" id="KW-1185">Reference proteome</keyword>
<keyword evidence="1" id="KW-0812">Transmembrane</keyword>
<accession>A0ABX9E4L6</accession>
<name>A0ABX9E4L6_9PSEU</name>
<dbReference type="Proteomes" id="UP000248714">
    <property type="component" value="Unassembled WGS sequence"/>
</dbReference>
<gene>
    <name evidence="2" type="ORF">C8D87_106403</name>
</gene>
<evidence type="ECO:0000313" key="3">
    <source>
        <dbReference type="Proteomes" id="UP000248714"/>
    </source>
</evidence>
<sequence>MSNGPQWLYWLSRVNPLAHVVDAERSIFSTGSVLLGLISASALVLVGVLYGVRTFHRRSA</sequence>
<proteinExistence type="predicted"/>